<proteinExistence type="predicted"/>
<reference evidence="1 2" key="1">
    <citation type="submission" date="2019-02" db="EMBL/GenBank/DDBJ databases">
        <title>Deep-cultivation of Planctomycetes and their phenomic and genomic characterization uncovers novel biology.</title>
        <authorList>
            <person name="Wiegand S."/>
            <person name="Jogler M."/>
            <person name="Boedeker C."/>
            <person name="Pinto D."/>
            <person name="Vollmers J."/>
            <person name="Rivas-Marin E."/>
            <person name="Kohn T."/>
            <person name="Peeters S.H."/>
            <person name="Heuer A."/>
            <person name="Rast P."/>
            <person name="Oberbeckmann S."/>
            <person name="Bunk B."/>
            <person name="Jeske O."/>
            <person name="Meyerdierks A."/>
            <person name="Storesund J.E."/>
            <person name="Kallscheuer N."/>
            <person name="Luecker S."/>
            <person name="Lage O.M."/>
            <person name="Pohl T."/>
            <person name="Merkel B.J."/>
            <person name="Hornburger P."/>
            <person name="Mueller R.-W."/>
            <person name="Bruemmer F."/>
            <person name="Labrenz M."/>
            <person name="Spormann A.M."/>
            <person name="Op Den Camp H."/>
            <person name="Overmann J."/>
            <person name="Amann R."/>
            <person name="Jetten M.S.M."/>
            <person name="Mascher T."/>
            <person name="Medema M.H."/>
            <person name="Devos D.P."/>
            <person name="Kaster A.-K."/>
            <person name="Ovreas L."/>
            <person name="Rohde M."/>
            <person name="Galperin M.Y."/>
            <person name="Jogler C."/>
        </authorList>
    </citation>
    <scope>NUCLEOTIDE SEQUENCE [LARGE SCALE GENOMIC DNA]</scope>
    <source>
        <strain evidence="1 2">Pan54</strain>
    </source>
</reference>
<dbReference type="OrthoDB" id="287133at2"/>
<dbReference type="Proteomes" id="UP000316095">
    <property type="component" value="Unassembled WGS sequence"/>
</dbReference>
<organism evidence="1 2">
    <name type="scientific">Rubinisphaera italica</name>
    <dbReference type="NCBI Taxonomy" id="2527969"/>
    <lineage>
        <taxon>Bacteria</taxon>
        <taxon>Pseudomonadati</taxon>
        <taxon>Planctomycetota</taxon>
        <taxon>Planctomycetia</taxon>
        <taxon>Planctomycetales</taxon>
        <taxon>Planctomycetaceae</taxon>
        <taxon>Rubinisphaera</taxon>
    </lineage>
</organism>
<protein>
    <submittedName>
        <fullName evidence="1">Uncharacterized protein</fullName>
    </submittedName>
</protein>
<comment type="caution">
    <text evidence="1">The sequence shown here is derived from an EMBL/GenBank/DDBJ whole genome shotgun (WGS) entry which is preliminary data.</text>
</comment>
<evidence type="ECO:0000313" key="2">
    <source>
        <dbReference type="Proteomes" id="UP000316095"/>
    </source>
</evidence>
<name>A0A5C5XL58_9PLAN</name>
<dbReference type="AlphaFoldDB" id="A0A5C5XL58"/>
<accession>A0A5C5XL58</accession>
<sequence>MSQSTLTADERALLIYLVLAEAAQRKKQQPGRDRFLVLSVHYALRAGLLETAEACSQIVKRNSPQHLLSKHPKITEAAKSDLFSPLVKQLQRHCNLERAEQLAAAQDVQISSVRLKSDPATFRQDLNDLISRLQSGSA</sequence>
<keyword evidence="2" id="KW-1185">Reference proteome</keyword>
<dbReference type="EMBL" id="SJPG01000001">
    <property type="protein sequence ID" value="TWT63133.1"/>
    <property type="molecule type" value="Genomic_DNA"/>
</dbReference>
<evidence type="ECO:0000313" key="1">
    <source>
        <dbReference type="EMBL" id="TWT63133.1"/>
    </source>
</evidence>
<dbReference type="RefSeq" id="WP_146504912.1">
    <property type="nucleotide sequence ID" value="NZ_SJPG01000001.1"/>
</dbReference>
<gene>
    <name evidence="1" type="ORF">Pan54_38850</name>
</gene>